<proteinExistence type="predicted"/>
<name>A0A0M3Q9D7_9CORY</name>
<dbReference type="AlphaFoldDB" id="A0A0M3Q9D7"/>
<accession>A0A0M3Q9D7</accession>
<dbReference type="Proteomes" id="UP000068067">
    <property type="component" value="Chromosome"/>
</dbReference>
<evidence type="ECO:0000313" key="2">
    <source>
        <dbReference type="Proteomes" id="UP000068067"/>
    </source>
</evidence>
<dbReference type="RefSeq" id="WP_053544516.1">
    <property type="nucleotide sequence ID" value="NZ_CP009220.1"/>
</dbReference>
<evidence type="ECO:0000313" key="1">
    <source>
        <dbReference type="EMBL" id="ALC05443.1"/>
    </source>
</evidence>
<dbReference type="EMBL" id="CP009220">
    <property type="protein sequence ID" value="ALC05443.1"/>
    <property type="molecule type" value="Genomic_DNA"/>
</dbReference>
<sequence length="109" mass="11788">MLNRGGNIPLDTFTERSGRALYIDGVTDKATACQSLNRVITVADLIGLLEVHVWAEAEALPYLAVAAAGIKDLPEGFQLREISERPVGIVEEGLTWLSRDLLRDLAAVG</sequence>
<organism evidence="1 2">
    <name type="scientific">Corynebacterium deserti GIMN1.010</name>
    <dbReference type="NCBI Taxonomy" id="931089"/>
    <lineage>
        <taxon>Bacteria</taxon>
        <taxon>Bacillati</taxon>
        <taxon>Actinomycetota</taxon>
        <taxon>Actinomycetes</taxon>
        <taxon>Mycobacteriales</taxon>
        <taxon>Corynebacteriaceae</taxon>
        <taxon>Corynebacterium</taxon>
    </lineage>
</organism>
<reference evidence="1 2" key="1">
    <citation type="submission" date="2014-08" db="EMBL/GenBank/DDBJ databases">
        <title>Complete genome sequence of Corynebacterium deserti GIMN1.010 (=DSM 45689), isolated from desert sand in western China.</title>
        <authorList>
            <person name="Ruckert C."/>
            <person name="Albersmeier A."/>
            <person name="Kalinowski J."/>
        </authorList>
    </citation>
    <scope>NUCLEOTIDE SEQUENCE [LARGE SCALE GENOMIC DNA]</scope>
    <source>
        <strain evidence="1 2">GIMN1.010</strain>
    </source>
</reference>
<dbReference type="KEGG" id="cdx:CDES_05015"/>
<keyword evidence="2" id="KW-1185">Reference proteome</keyword>
<gene>
    <name evidence="1" type="ORF">CDES_05015</name>
</gene>
<dbReference type="PATRIC" id="fig|931089.4.peg.1018"/>
<dbReference type="STRING" id="931089.CDES_05015"/>
<protein>
    <submittedName>
        <fullName evidence="1">Uncharacterized protein</fullName>
    </submittedName>
</protein>
<dbReference type="OrthoDB" id="9929499at2"/>